<dbReference type="RefSeq" id="WP_134437594.1">
    <property type="nucleotide sequence ID" value="NZ_SOML01000018.1"/>
</dbReference>
<reference evidence="1 2" key="1">
    <citation type="submission" date="2019-03" db="EMBL/GenBank/DDBJ databases">
        <title>San Antonio Military Medical Center submission to MRSN (WRAIR), pending publication.</title>
        <authorList>
            <person name="Blyth D.M."/>
            <person name="Mccarthy S.L."/>
            <person name="Schall S.E."/>
            <person name="Stam J.A."/>
            <person name="Ong A.C."/>
            <person name="Mcgann P.T."/>
        </authorList>
    </citation>
    <scope>NUCLEOTIDE SEQUENCE [LARGE SCALE GENOMIC DNA]</scope>
    <source>
        <strain evidence="1 2">MRSN571793</strain>
    </source>
</reference>
<dbReference type="OrthoDB" id="1044834at2"/>
<name>A0A4Y8KSP2_9BACT</name>
<protein>
    <recommendedName>
        <fullName evidence="3">Phage tail protein</fullName>
    </recommendedName>
</protein>
<proteinExistence type="predicted"/>
<sequence length="129" mass="14566">MADEFDIIDLVFVAAEKSNTGLIGYKDNSATGEKRNHYTVRTTGMETKDYVNKSPVVNVNIFIKKFENGMTNRSAMRDAKRKLTTSFKSISHPLGMYFKAKVVWSESLGEAKEGFDCTNIRLEVITELN</sequence>
<comment type="caution">
    <text evidence="1">The sequence shown here is derived from an EMBL/GenBank/DDBJ whole genome shotgun (WGS) entry which is preliminary data.</text>
</comment>
<organism evidence="1 2">
    <name type="scientific">Dysgonomonas capnocytophagoides</name>
    <dbReference type="NCBI Taxonomy" id="45254"/>
    <lineage>
        <taxon>Bacteria</taxon>
        <taxon>Pseudomonadati</taxon>
        <taxon>Bacteroidota</taxon>
        <taxon>Bacteroidia</taxon>
        <taxon>Bacteroidales</taxon>
        <taxon>Dysgonomonadaceae</taxon>
        <taxon>Dysgonomonas</taxon>
    </lineage>
</organism>
<dbReference type="Proteomes" id="UP000297861">
    <property type="component" value="Unassembled WGS sequence"/>
</dbReference>
<accession>A0A4Y8KSP2</accession>
<dbReference type="EMBL" id="SOML01000018">
    <property type="protein sequence ID" value="TFD92186.1"/>
    <property type="molecule type" value="Genomic_DNA"/>
</dbReference>
<dbReference type="AlphaFoldDB" id="A0A4Y8KSP2"/>
<keyword evidence="2" id="KW-1185">Reference proteome</keyword>
<evidence type="ECO:0000313" key="2">
    <source>
        <dbReference type="Proteomes" id="UP000297861"/>
    </source>
</evidence>
<evidence type="ECO:0008006" key="3">
    <source>
        <dbReference type="Google" id="ProtNLM"/>
    </source>
</evidence>
<evidence type="ECO:0000313" key="1">
    <source>
        <dbReference type="EMBL" id="TFD92186.1"/>
    </source>
</evidence>
<gene>
    <name evidence="1" type="ORF">E2605_18960</name>
</gene>